<reference evidence="6 7" key="1">
    <citation type="submission" date="2019-11" db="EMBL/GenBank/DDBJ databases">
        <title>Draft genome sequences of five Paenibacillus species of dairy origin.</title>
        <authorList>
            <person name="Olajide A.M."/>
            <person name="Chen S."/>
            <person name="Lapointe G."/>
        </authorList>
    </citation>
    <scope>NUCLEOTIDE SEQUENCE [LARGE SCALE GENOMIC DNA]</scope>
    <source>
        <strain evidence="6 7">2CS3</strain>
    </source>
</reference>
<evidence type="ECO:0000313" key="6">
    <source>
        <dbReference type="EMBL" id="MUG70680.1"/>
    </source>
</evidence>
<evidence type="ECO:0000256" key="1">
    <source>
        <dbReference type="ARBA" id="ARBA00004141"/>
    </source>
</evidence>
<dbReference type="PANTHER" id="PTHR33514">
    <property type="entry name" value="PROTEIN ABCI12, CHLOROPLASTIC"/>
    <property type="match status" value="1"/>
</dbReference>
<name>A0A7X2Z977_9BACL</name>
<keyword evidence="4 5" id="KW-0472">Membrane</keyword>
<feature type="transmembrane region" description="Helical" evidence="5">
    <location>
        <begin position="95"/>
        <end position="118"/>
    </location>
</feature>
<dbReference type="PANTHER" id="PTHR33514:SF13">
    <property type="entry name" value="PROTEIN ABCI12, CHLOROPLASTIC"/>
    <property type="match status" value="1"/>
</dbReference>
<evidence type="ECO:0000256" key="5">
    <source>
        <dbReference type="SAM" id="Phobius"/>
    </source>
</evidence>
<feature type="transmembrane region" description="Helical" evidence="5">
    <location>
        <begin position="224"/>
        <end position="244"/>
    </location>
</feature>
<proteinExistence type="predicted"/>
<dbReference type="CDD" id="cd16914">
    <property type="entry name" value="EcfT"/>
    <property type="match status" value="1"/>
</dbReference>
<dbReference type="EMBL" id="WNZX01000005">
    <property type="protein sequence ID" value="MUG70680.1"/>
    <property type="molecule type" value="Genomic_DNA"/>
</dbReference>
<comment type="caution">
    <text evidence="6">The sequence shown here is derived from an EMBL/GenBank/DDBJ whole genome shotgun (WGS) entry which is preliminary data.</text>
</comment>
<protein>
    <submittedName>
        <fullName evidence="6">Cobalt ABC transporter permease</fullName>
    </submittedName>
</protein>
<evidence type="ECO:0000313" key="7">
    <source>
        <dbReference type="Proteomes" id="UP000450917"/>
    </source>
</evidence>
<gene>
    <name evidence="6" type="ORF">GNP93_08295</name>
</gene>
<dbReference type="GO" id="GO:0005886">
    <property type="term" value="C:plasma membrane"/>
    <property type="evidence" value="ECO:0007669"/>
    <property type="project" value="TreeGrafter"/>
</dbReference>
<sequence>MNSGFRSFHPFPCFFYFIGAMVLGMIVTHPVYIATLLLLLVVLVVLNRELRTLLSMLTFFLPISLLYALINPLFSHRGSHILFYAWDQPVTLESLAYGLFATVNLLVLLVLFISYNAVITPARFLYLFGSLFPKIALLIVMAMRFVPLLKHRLAGISSVQQMKGIDPGHGSLRIRMTDGMKLLQILLALCLEEALQTADAMKAKGYGSGPRGRYEEFRMRPRDWGLFGLLLGLFTGCVVFRLLGYGTYRIFPSLEPVTLQGWETLSYGCFALFAAVPVIMETREVWVWRSWKSKI</sequence>
<dbReference type="Proteomes" id="UP000450917">
    <property type="component" value="Unassembled WGS sequence"/>
</dbReference>
<evidence type="ECO:0000256" key="2">
    <source>
        <dbReference type="ARBA" id="ARBA00022692"/>
    </source>
</evidence>
<feature type="transmembrane region" description="Helical" evidence="5">
    <location>
        <begin position="124"/>
        <end position="146"/>
    </location>
</feature>
<accession>A0A7X2Z977</accession>
<keyword evidence="2 5" id="KW-0812">Transmembrane</keyword>
<keyword evidence="7" id="KW-1185">Reference proteome</keyword>
<dbReference type="InterPro" id="IPR003339">
    <property type="entry name" value="ABC/ECF_trnsptr_transmembrane"/>
</dbReference>
<evidence type="ECO:0000256" key="3">
    <source>
        <dbReference type="ARBA" id="ARBA00022989"/>
    </source>
</evidence>
<comment type="subcellular location">
    <subcellularLocation>
        <location evidence="1">Membrane</location>
        <topology evidence="1">Multi-pass membrane protein</topology>
    </subcellularLocation>
</comment>
<dbReference type="AlphaFoldDB" id="A0A7X2Z977"/>
<feature type="transmembrane region" description="Helical" evidence="5">
    <location>
        <begin position="52"/>
        <end position="74"/>
    </location>
</feature>
<evidence type="ECO:0000256" key="4">
    <source>
        <dbReference type="ARBA" id="ARBA00023136"/>
    </source>
</evidence>
<organism evidence="6 7">
    <name type="scientific">Paenibacillus validus</name>
    <dbReference type="NCBI Taxonomy" id="44253"/>
    <lineage>
        <taxon>Bacteria</taxon>
        <taxon>Bacillati</taxon>
        <taxon>Bacillota</taxon>
        <taxon>Bacilli</taxon>
        <taxon>Bacillales</taxon>
        <taxon>Paenibacillaceae</taxon>
        <taxon>Paenibacillus</taxon>
    </lineage>
</organism>
<keyword evidence="3 5" id="KW-1133">Transmembrane helix</keyword>
<feature type="transmembrane region" description="Helical" evidence="5">
    <location>
        <begin position="13"/>
        <end position="46"/>
    </location>
</feature>
<dbReference type="RefSeq" id="WP_127607847.1">
    <property type="nucleotide sequence ID" value="NZ_JARTHJ010000398.1"/>
</dbReference>